<evidence type="ECO:0000256" key="2">
    <source>
        <dbReference type="ARBA" id="ARBA00022448"/>
    </source>
</evidence>
<dbReference type="RefSeq" id="XP_022331473.1">
    <property type="nucleotide sequence ID" value="XM_022475765.1"/>
</dbReference>
<feature type="transmembrane region" description="Helical" evidence="9">
    <location>
        <begin position="111"/>
        <end position="135"/>
    </location>
</feature>
<keyword evidence="5 9" id="KW-0812">Transmembrane</keyword>
<feature type="transmembrane region" description="Helical" evidence="9">
    <location>
        <begin position="296"/>
        <end position="315"/>
    </location>
</feature>
<evidence type="ECO:0000256" key="9">
    <source>
        <dbReference type="SAM" id="Phobius"/>
    </source>
</evidence>
<reference evidence="11" key="1">
    <citation type="submission" date="2025-08" db="UniProtKB">
        <authorList>
            <consortium name="RefSeq"/>
        </authorList>
    </citation>
    <scope>IDENTIFICATION</scope>
    <source>
        <tissue evidence="11">Whole sample</tissue>
    </source>
</reference>
<dbReference type="KEGG" id="cvn:111129400"/>
<name>A0A8B8DUZ7_CRAVI</name>
<feature type="transmembrane region" description="Helical" evidence="9">
    <location>
        <begin position="188"/>
        <end position="208"/>
    </location>
</feature>
<evidence type="ECO:0000256" key="3">
    <source>
        <dbReference type="ARBA" id="ARBA00022475"/>
    </source>
</evidence>
<evidence type="ECO:0000256" key="8">
    <source>
        <dbReference type="SAM" id="MobiDB-lite"/>
    </source>
</evidence>
<keyword evidence="10" id="KW-1185">Reference proteome</keyword>
<sequence>MASRRRAGLGMEEALTEDDSQTVPSRPVTTMVVSAACGLVFGFAIEKGKVYEPAVVKNQMLLVQFVMMKMFLSGVISGMFVMSIMSMLPFTRHQYLGAKSIFVKSLRGKGFLTASVGGVLLGAGMAAAGSCPGVILAQLGSGTENSMYTLIGALFGTVLYGILEPVVTDLTKPKQAIRFQFLYNVYGSPYFAMALPFAAVLSLIVFTLELVYPWEDEVQIADSVYQLSSWITSPAWPPFLSGFVVGSLQVPVVLFIGDTLGASSSFCTITSQVFLHKSTKRLSPYLLKYQSGFQNWWQVVFVLSSVFGAFMSSIFSGTYGSVPGFSITQSFVGGALIIFGARLAGGCTSGHGLSGMGLLNLLSITTISAMFLGGVTTARILQWLN</sequence>
<evidence type="ECO:0000256" key="4">
    <source>
        <dbReference type="ARBA" id="ARBA00022519"/>
    </source>
</evidence>
<evidence type="ECO:0000256" key="6">
    <source>
        <dbReference type="ARBA" id="ARBA00022989"/>
    </source>
</evidence>
<feature type="transmembrane region" description="Helical" evidence="9">
    <location>
        <begin position="28"/>
        <end position="45"/>
    </location>
</feature>
<dbReference type="PANTHER" id="PTHR30574">
    <property type="entry name" value="INNER MEMBRANE PROTEIN YEDE"/>
    <property type="match status" value="1"/>
</dbReference>
<keyword evidence="7 9" id="KW-0472">Membrane</keyword>
<dbReference type="Pfam" id="PF04143">
    <property type="entry name" value="Sulf_transp"/>
    <property type="match status" value="1"/>
</dbReference>
<feature type="transmembrane region" description="Helical" evidence="9">
    <location>
        <begin position="327"/>
        <end position="345"/>
    </location>
</feature>
<protein>
    <submittedName>
        <fullName evidence="11">Uncharacterized protein LOC111129400</fullName>
    </submittedName>
</protein>
<evidence type="ECO:0000256" key="5">
    <source>
        <dbReference type="ARBA" id="ARBA00022692"/>
    </source>
</evidence>
<dbReference type="GeneID" id="111129400"/>
<feature type="transmembrane region" description="Helical" evidence="9">
    <location>
        <begin position="357"/>
        <end position="381"/>
    </location>
</feature>
<keyword evidence="6 9" id="KW-1133">Transmembrane helix</keyword>
<evidence type="ECO:0000313" key="10">
    <source>
        <dbReference type="Proteomes" id="UP000694844"/>
    </source>
</evidence>
<keyword evidence="2" id="KW-0813">Transport</keyword>
<gene>
    <name evidence="11" type="primary">LOC111129400</name>
</gene>
<dbReference type="PANTHER" id="PTHR30574:SF1">
    <property type="entry name" value="SULPHUR TRANSPORT DOMAIN-CONTAINING PROTEIN"/>
    <property type="match status" value="1"/>
</dbReference>
<dbReference type="OrthoDB" id="10254418at2759"/>
<organism evidence="10 11">
    <name type="scientific">Crassostrea virginica</name>
    <name type="common">Eastern oyster</name>
    <dbReference type="NCBI Taxonomy" id="6565"/>
    <lineage>
        <taxon>Eukaryota</taxon>
        <taxon>Metazoa</taxon>
        <taxon>Spiralia</taxon>
        <taxon>Lophotrochozoa</taxon>
        <taxon>Mollusca</taxon>
        <taxon>Bivalvia</taxon>
        <taxon>Autobranchia</taxon>
        <taxon>Pteriomorphia</taxon>
        <taxon>Ostreida</taxon>
        <taxon>Ostreoidea</taxon>
        <taxon>Ostreidae</taxon>
        <taxon>Crassostrea</taxon>
    </lineage>
</organism>
<keyword evidence="3" id="KW-1003">Cell membrane</keyword>
<dbReference type="InterPro" id="IPR007272">
    <property type="entry name" value="Sulf_transp_TsuA/YedE"/>
</dbReference>
<evidence type="ECO:0000313" key="11">
    <source>
        <dbReference type="RefSeq" id="XP_022331473.1"/>
    </source>
</evidence>
<keyword evidence="4" id="KW-0997">Cell inner membrane</keyword>
<dbReference type="GO" id="GO:0005886">
    <property type="term" value="C:plasma membrane"/>
    <property type="evidence" value="ECO:0007669"/>
    <property type="project" value="UniProtKB-SubCell"/>
</dbReference>
<evidence type="ECO:0000256" key="1">
    <source>
        <dbReference type="ARBA" id="ARBA00004429"/>
    </source>
</evidence>
<proteinExistence type="predicted"/>
<evidence type="ECO:0000256" key="7">
    <source>
        <dbReference type="ARBA" id="ARBA00023136"/>
    </source>
</evidence>
<feature type="transmembrane region" description="Helical" evidence="9">
    <location>
        <begin position="65"/>
        <end position="90"/>
    </location>
</feature>
<feature type="transmembrane region" description="Helical" evidence="9">
    <location>
        <begin position="147"/>
        <end position="167"/>
    </location>
</feature>
<comment type="subcellular location">
    <subcellularLocation>
        <location evidence="1">Cell inner membrane</location>
        <topology evidence="1">Multi-pass membrane protein</topology>
    </subcellularLocation>
</comment>
<accession>A0A8B8DUZ7</accession>
<dbReference type="AlphaFoldDB" id="A0A8B8DUZ7"/>
<dbReference type="Proteomes" id="UP000694844">
    <property type="component" value="Chromosome 4"/>
</dbReference>
<feature type="region of interest" description="Disordered" evidence="8">
    <location>
        <begin position="1"/>
        <end position="23"/>
    </location>
</feature>